<reference evidence="2" key="1">
    <citation type="submission" date="2022-11" db="UniProtKB">
        <authorList>
            <consortium name="WormBaseParasite"/>
        </authorList>
    </citation>
    <scope>IDENTIFICATION</scope>
</reference>
<evidence type="ECO:0000313" key="1">
    <source>
        <dbReference type="Proteomes" id="UP000887564"/>
    </source>
</evidence>
<keyword evidence="1" id="KW-1185">Reference proteome</keyword>
<dbReference type="WBParaSite" id="PEQ_0000874601-mRNA-1">
    <property type="protein sequence ID" value="PEQ_0000874601-mRNA-1"/>
    <property type="gene ID" value="PEQ_0000874601"/>
</dbReference>
<proteinExistence type="predicted"/>
<dbReference type="Proteomes" id="UP000887564">
    <property type="component" value="Unplaced"/>
</dbReference>
<name>A0A914S370_PAREQ</name>
<sequence length="90" mass="10263">MEANEVTEKSYIFCSDEFRLQQSGFLQVFTQEWYGLLPTQLDPVVLGETSSDVPQVKGKGCWSQQTIGHLTIEKSEAELLQLPHQRAIDY</sequence>
<evidence type="ECO:0000313" key="2">
    <source>
        <dbReference type="WBParaSite" id="PEQ_0000874601-mRNA-1"/>
    </source>
</evidence>
<organism evidence="1 2">
    <name type="scientific">Parascaris equorum</name>
    <name type="common">Equine roundworm</name>
    <dbReference type="NCBI Taxonomy" id="6256"/>
    <lineage>
        <taxon>Eukaryota</taxon>
        <taxon>Metazoa</taxon>
        <taxon>Ecdysozoa</taxon>
        <taxon>Nematoda</taxon>
        <taxon>Chromadorea</taxon>
        <taxon>Rhabditida</taxon>
        <taxon>Spirurina</taxon>
        <taxon>Ascaridomorpha</taxon>
        <taxon>Ascaridoidea</taxon>
        <taxon>Ascarididae</taxon>
        <taxon>Parascaris</taxon>
    </lineage>
</organism>
<dbReference type="AlphaFoldDB" id="A0A914S370"/>
<accession>A0A914S370</accession>
<protein>
    <submittedName>
        <fullName evidence="2">Uncharacterized protein</fullName>
    </submittedName>
</protein>